<dbReference type="Pfam" id="PF00210">
    <property type="entry name" value="Ferritin"/>
    <property type="match status" value="1"/>
</dbReference>
<reference evidence="9 10" key="1">
    <citation type="submission" date="2014-06" db="EMBL/GenBank/DDBJ databases">
        <title>Genome sequence of the intracellular symbiont Blattabacterium cuenoti, strain CPU2 from the wood feeding cockroach Cryptocercus punctulatus.</title>
        <authorList>
            <person name="Kinjo Y."/>
            <person name="Ohkuma M."/>
            <person name="Tokuda G."/>
        </authorList>
    </citation>
    <scope>NUCLEOTIDE SEQUENCE [LARGE SCALE GENOMIC DNA]</scope>
    <source>
        <strain evidence="9 10">CPU2</strain>
    </source>
</reference>
<keyword evidence="7" id="KW-0963">Cytoplasm</keyword>
<evidence type="ECO:0000256" key="4">
    <source>
        <dbReference type="ARBA" id="ARBA00023002"/>
    </source>
</evidence>
<dbReference type="Gene3D" id="1.20.1260.10">
    <property type="match status" value="1"/>
</dbReference>
<evidence type="ECO:0000256" key="2">
    <source>
        <dbReference type="ARBA" id="ARBA00022434"/>
    </source>
</evidence>
<sequence>MFSKKIQIELKKQLNRELESSQLYLSMASWVEYKYGGLDGIYNFLYDHSDEERKHMLKLIKYINKRGGYVDNFNKSEYYIFEKISYNSLMNLFHKLFKHEKKISLEINFLVELSLQEKDFFTYNFLQWYVEEQIEEEVLIKKILDKIELIGEDKGGLYLFNHDIKNFYQKNVEKN</sequence>
<keyword evidence="2 7" id="KW-0409">Iron storage</keyword>
<dbReference type="GO" id="GO:0006826">
    <property type="term" value="P:iron ion transport"/>
    <property type="evidence" value="ECO:0007669"/>
    <property type="project" value="InterPro"/>
</dbReference>
<evidence type="ECO:0000256" key="7">
    <source>
        <dbReference type="RuleBase" id="RU361145"/>
    </source>
</evidence>
<comment type="function">
    <text evidence="7">Iron-storage protein.</text>
</comment>
<dbReference type="InterPro" id="IPR041719">
    <property type="entry name" value="Ferritin_prok"/>
</dbReference>
<dbReference type="InterPro" id="IPR009040">
    <property type="entry name" value="Ferritin-like_diiron"/>
</dbReference>
<keyword evidence="5 6" id="KW-0408">Iron</keyword>
<evidence type="ECO:0000256" key="1">
    <source>
        <dbReference type="ARBA" id="ARBA00006950"/>
    </source>
</evidence>
<evidence type="ECO:0000313" key="9">
    <source>
        <dbReference type="EMBL" id="BBA17894.1"/>
    </source>
</evidence>
<name>A0AAD1CM30_9FLAO</name>
<feature type="binding site" evidence="6">
    <location>
        <position position="100"/>
    </location>
    <ligand>
        <name>Fe cation</name>
        <dbReference type="ChEBI" id="CHEBI:24875"/>
        <label>1</label>
    </ligand>
</feature>
<dbReference type="EMBL" id="AP014610">
    <property type="protein sequence ID" value="BBA17894.1"/>
    <property type="molecule type" value="Genomic_DNA"/>
</dbReference>
<evidence type="ECO:0000259" key="8">
    <source>
        <dbReference type="PROSITE" id="PS50905"/>
    </source>
</evidence>
<feature type="binding site" evidence="6">
    <location>
        <position position="55"/>
    </location>
    <ligand>
        <name>Fe cation</name>
        <dbReference type="ChEBI" id="CHEBI:24875"/>
        <label>1</label>
    </ligand>
</feature>
<dbReference type="InterPro" id="IPR008331">
    <property type="entry name" value="Ferritin_DPS_dom"/>
</dbReference>
<dbReference type="EC" id="1.16.3.2" evidence="7"/>
<organism evidence="9 10">
    <name type="scientific">Blattabacterium punctulatus CPU2</name>
    <dbReference type="NCBI Taxonomy" id="1457032"/>
    <lineage>
        <taxon>Bacteria</taxon>
        <taxon>Pseudomonadati</taxon>
        <taxon>Bacteroidota</taxon>
        <taxon>Flavobacteriia</taxon>
        <taxon>Flavobacteriales</taxon>
        <taxon>Blattabacteriaceae</taxon>
        <taxon>Blattabacterium</taxon>
    </lineage>
</organism>
<feature type="binding site" evidence="6">
    <location>
        <position position="52"/>
    </location>
    <ligand>
        <name>Fe cation</name>
        <dbReference type="ChEBI" id="CHEBI:24875"/>
        <label>1</label>
    </ligand>
</feature>
<accession>A0AAD1CM30</accession>
<comment type="similarity">
    <text evidence="1 7">Belongs to the ferritin family. Prokaryotic subfamily.</text>
</comment>
<dbReference type="SUPFAM" id="SSF47240">
    <property type="entry name" value="Ferritin-like"/>
    <property type="match status" value="1"/>
</dbReference>
<comment type="catalytic activity">
    <reaction evidence="7">
        <text>4 Fe(2+) + O2 + 6 H2O = 4 iron(III) oxide-hydroxide + 12 H(+)</text>
        <dbReference type="Rhea" id="RHEA:11972"/>
        <dbReference type="ChEBI" id="CHEBI:15377"/>
        <dbReference type="ChEBI" id="CHEBI:15378"/>
        <dbReference type="ChEBI" id="CHEBI:15379"/>
        <dbReference type="ChEBI" id="CHEBI:29033"/>
        <dbReference type="ChEBI" id="CHEBI:78619"/>
        <dbReference type="EC" id="1.16.3.2"/>
    </reaction>
</comment>
<dbReference type="PANTHER" id="PTHR11431:SF127">
    <property type="entry name" value="BACTERIAL NON-HEME FERRITIN"/>
    <property type="match status" value="1"/>
</dbReference>
<dbReference type="InterPro" id="IPR001519">
    <property type="entry name" value="Ferritin"/>
</dbReference>
<feature type="binding site" evidence="6">
    <location>
        <position position="133"/>
    </location>
    <ligand>
        <name>Fe cation</name>
        <dbReference type="ChEBI" id="CHEBI:24875"/>
        <label>1</label>
    </ligand>
</feature>
<evidence type="ECO:0000256" key="6">
    <source>
        <dbReference type="PIRSR" id="PIRSR601519-1"/>
    </source>
</evidence>
<dbReference type="CDD" id="cd01055">
    <property type="entry name" value="Nonheme_Ferritin"/>
    <property type="match status" value="1"/>
</dbReference>
<evidence type="ECO:0000313" key="10">
    <source>
        <dbReference type="Proteomes" id="UP000262607"/>
    </source>
</evidence>
<evidence type="ECO:0000256" key="3">
    <source>
        <dbReference type="ARBA" id="ARBA00022723"/>
    </source>
</evidence>
<dbReference type="GO" id="GO:0008198">
    <property type="term" value="F:ferrous iron binding"/>
    <property type="evidence" value="ECO:0007669"/>
    <property type="project" value="TreeGrafter"/>
</dbReference>
<keyword evidence="3 6" id="KW-0479">Metal-binding</keyword>
<keyword evidence="4 9" id="KW-0560">Oxidoreductase</keyword>
<comment type="subcellular location">
    <subcellularLocation>
        <location evidence="7">Cytoplasm</location>
    </subcellularLocation>
</comment>
<feature type="domain" description="Ferritin-like diiron" evidence="8">
    <location>
        <begin position="1"/>
        <end position="151"/>
    </location>
</feature>
<dbReference type="RefSeq" id="WP_110548629.1">
    <property type="nucleotide sequence ID" value="NZ_AP014610.1"/>
</dbReference>
<proteinExistence type="inferred from homology"/>
<dbReference type="GO" id="GO:0004322">
    <property type="term" value="F:ferroxidase activity"/>
    <property type="evidence" value="ECO:0007669"/>
    <property type="project" value="TreeGrafter"/>
</dbReference>
<dbReference type="GO" id="GO:0005829">
    <property type="term" value="C:cytosol"/>
    <property type="evidence" value="ECO:0007669"/>
    <property type="project" value="TreeGrafter"/>
</dbReference>
<dbReference type="Proteomes" id="UP000262607">
    <property type="component" value="Chromosome"/>
</dbReference>
<protein>
    <recommendedName>
        <fullName evidence="7">Ferritin</fullName>
        <ecNumber evidence="7">1.16.3.2</ecNumber>
    </recommendedName>
</protein>
<dbReference type="PANTHER" id="PTHR11431">
    <property type="entry name" value="FERRITIN"/>
    <property type="match status" value="1"/>
</dbReference>
<dbReference type="GeneID" id="66556667"/>
<gene>
    <name evidence="9" type="primary">ftnA</name>
    <name evidence="9" type="ORF">CPU2_402</name>
</gene>
<dbReference type="AlphaFoldDB" id="A0AAD1CM30"/>
<dbReference type="GO" id="GO:0006879">
    <property type="term" value="P:intracellular iron ion homeostasis"/>
    <property type="evidence" value="ECO:0007669"/>
    <property type="project" value="UniProtKB-KW"/>
</dbReference>
<dbReference type="InterPro" id="IPR009078">
    <property type="entry name" value="Ferritin-like_SF"/>
</dbReference>
<evidence type="ECO:0000256" key="5">
    <source>
        <dbReference type="ARBA" id="ARBA00023004"/>
    </source>
</evidence>
<feature type="binding site" evidence="6">
    <location>
        <position position="17"/>
    </location>
    <ligand>
        <name>Fe cation</name>
        <dbReference type="ChEBI" id="CHEBI:24875"/>
        <label>1</label>
    </ligand>
</feature>
<dbReference type="PROSITE" id="PS50905">
    <property type="entry name" value="FERRITIN_LIKE"/>
    <property type="match status" value="1"/>
</dbReference>
<dbReference type="InterPro" id="IPR012347">
    <property type="entry name" value="Ferritin-like"/>
</dbReference>
<dbReference type="GO" id="GO:0008199">
    <property type="term" value="F:ferric iron binding"/>
    <property type="evidence" value="ECO:0007669"/>
    <property type="project" value="InterPro"/>
</dbReference>